<reference evidence="2" key="1">
    <citation type="submission" date="2014-05" db="EMBL/GenBank/DDBJ databases">
        <authorList>
            <person name="Chronopoulou M."/>
        </authorList>
    </citation>
    <scope>NUCLEOTIDE SEQUENCE</scope>
    <source>
        <tissue evidence="2">Whole organism</tissue>
    </source>
</reference>
<dbReference type="EMBL" id="HACA01022030">
    <property type="protein sequence ID" value="CDW39391.1"/>
    <property type="molecule type" value="Transcribed_RNA"/>
</dbReference>
<name>A0A0K2UNU9_LEPSM</name>
<evidence type="ECO:0000313" key="2">
    <source>
        <dbReference type="EMBL" id="CDW39391.1"/>
    </source>
</evidence>
<evidence type="ECO:0000256" key="1">
    <source>
        <dbReference type="SAM" id="Phobius"/>
    </source>
</evidence>
<protein>
    <submittedName>
        <fullName evidence="2">Uncharacterized protein</fullName>
    </submittedName>
</protein>
<keyword evidence="1" id="KW-0472">Membrane</keyword>
<proteinExistence type="predicted"/>
<keyword evidence="1" id="KW-1133">Transmembrane helix</keyword>
<dbReference type="AlphaFoldDB" id="A0A0K2UNU9"/>
<keyword evidence="1" id="KW-0812">Transmembrane</keyword>
<feature type="non-terminal residue" evidence="2">
    <location>
        <position position="1"/>
    </location>
</feature>
<organism evidence="2">
    <name type="scientific">Lepeophtheirus salmonis</name>
    <name type="common">Salmon louse</name>
    <name type="synonym">Caligus salmonis</name>
    <dbReference type="NCBI Taxonomy" id="72036"/>
    <lineage>
        <taxon>Eukaryota</taxon>
        <taxon>Metazoa</taxon>
        <taxon>Ecdysozoa</taxon>
        <taxon>Arthropoda</taxon>
        <taxon>Crustacea</taxon>
        <taxon>Multicrustacea</taxon>
        <taxon>Hexanauplia</taxon>
        <taxon>Copepoda</taxon>
        <taxon>Siphonostomatoida</taxon>
        <taxon>Caligidae</taxon>
        <taxon>Lepeophtheirus</taxon>
    </lineage>
</organism>
<sequence>GGGGQGRDKKLFHILNVNYSVYLCYIFFLSACNRITKKKKVINSA</sequence>
<feature type="transmembrane region" description="Helical" evidence="1">
    <location>
        <begin position="12"/>
        <end position="32"/>
    </location>
</feature>
<accession>A0A0K2UNU9</accession>